<sequence length="178" mass="20597">MYQVNLLPWRQQAQRRRARFWLRLLTLQLALALTIAALLLAGVRHRQQQQRSLLQQYTQQNEALQQQYRLIQAATGELTRLSERQAQHHRNQAHNLQYARFLPQLAAALPASAWLLSLEVQAHRLRVRGLSQGYPALVQLTDRLTAQALLPGHQLEDVAQRADGLFSFTLTAPWRRDE</sequence>
<organism evidence="3 5">
    <name type="scientific">Serratia rubidaea</name>
    <name type="common">Serratia marinorubra</name>
    <dbReference type="NCBI Taxonomy" id="61652"/>
    <lineage>
        <taxon>Bacteria</taxon>
        <taxon>Pseudomonadati</taxon>
        <taxon>Pseudomonadota</taxon>
        <taxon>Gammaproteobacteria</taxon>
        <taxon>Enterobacterales</taxon>
        <taxon>Yersiniaceae</taxon>
        <taxon>Serratia</taxon>
    </lineage>
</organism>
<dbReference type="InterPro" id="IPR007813">
    <property type="entry name" value="PilN"/>
</dbReference>
<reference evidence="3 5" key="1">
    <citation type="submission" date="2018-12" db="EMBL/GenBank/DDBJ databases">
        <authorList>
            <consortium name="Pathogen Informatics"/>
        </authorList>
    </citation>
    <scope>NUCLEOTIDE SEQUENCE [LARGE SCALE GENOMIC DNA]</scope>
    <source>
        <strain evidence="4 6">NCTC12971</strain>
        <strain evidence="3 5">NCTC9419</strain>
    </source>
</reference>
<dbReference type="PANTHER" id="PTHR40278:SF1">
    <property type="entry name" value="DNA UTILIZATION PROTEIN HOFN"/>
    <property type="match status" value="1"/>
</dbReference>
<evidence type="ECO:0000256" key="1">
    <source>
        <dbReference type="SAM" id="Coils"/>
    </source>
</evidence>
<dbReference type="KEGG" id="srz:AXX16_0804"/>
<evidence type="ECO:0000313" key="6">
    <source>
        <dbReference type="Proteomes" id="UP000307968"/>
    </source>
</evidence>
<dbReference type="Proteomes" id="UP000307968">
    <property type="component" value="Chromosome"/>
</dbReference>
<dbReference type="InterPro" id="IPR052534">
    <property type="entry name" value="Extracell_DNA_Util/SecSys_Comp"/>
</dbReference>
<keyword evidence="2" id="KW-1133">Transmembrane helix</keyword>
<keyword evidence="2" id="KW-0812">Transmembrane</keyword>
<keyword evidence="1" id="KW-0175">Coiled coil</keyword>
<evidence type="ECO:0008006" key="7">
    <source>
        <dbReference type="Google" id="ProtNLM"/>
    </source>
</evidence>
<name>A0A447QKR5_SERRU</name>
<dbReference type="AlphaFoldDB" id="A0A447QKR5"/>
<dbReference type="PANTHER" id="PTHR40278">
    <property type="entry name" value="DNA UTILIZATION PROTEIN HOFN"/>
    <property type="match status" value="1"/>
</dbReference>
<dbReference type="Pfam" id="PF05137">
    <property type="entry name" value="PilN"/>
    <property type="match status" value="1"/>
</dbReference>
<evidence type="ECO:0000313" key="3">
    <source>
        <dbReference type="EMBL" id="VEA70616.1"/>
    </source>
</evidence>
<evidence type="ECO:0000313" key="4">
    <source>
        <dbReference type="EMBL" id="VTP68201.1"/>
    </source>
</evidence>
<dbReference type="RefSeq" id="WP_054305081.1">
    <property type="nucleotide sequence ID" value="NZ_CAMIPJ010000010.1"/>
</dbReference>
<dbReference type="EMBL" id="LR590463">
    <property type="protein sequence ID" value="VTP68201.1"/>
    <property type="molecule type" value="Genomic_DNA"/>
</dbReference>
<dbReference type="GeneID" id="61763211"/>
<protein>
    <recommendedName>
        <fullName evidence="7">Fimbrial assembly protein (PilN)</fullName>
    </recommendedName>
</protein>
<keyword evidence="2" id="KW-0472">Membrane</keyword>
<accession>A0A447QKR5</accession>
<feature type="transmembrane region" description="Helical" evidence="2">
    <location>
        <begin position="20"/>
        <end position="43"/>
    </location>
</feature>
<dbReference type="STRING" id="61652.AXX16_0804"/>
<dbReference type="Proteomes" id="UP000271603">
    <property type="component" value="Chromosome"/>
</dbReference>
<feature type="coiled-coil region" evidence="1">
    <location>
        <begin position="47"/>
        <end position="74"/>
    </location>
</feature>
<evidence type="ECO:0000256" key="2">
    <source>
        <dbReference type="SAM" id="Phobius"/>
    </source>
</evidence>
<gene>
    <name evidence="4" type="ORF">NCTC12971_05502</name>
    <name evidence="3" type="ORF">NCTC9419_02123</name>
</gene>
<evidence type="ECO:0000313" key="5">
    <source>
        <dbReference type="Proteomes" id="UP000271603"/>
    </source>
</evidence>
<dbReference type="EMBL" id="LR134155">
    <property type="protein sequence ID" value="VEA70616.1"/>
    <property type="molecule type" value="Genomic_DNA"/>
</dbReference>
<proteinExistence type="predicted"/>